<dbReference type="OrthoDB" id="7774671at2"/>
<name>A0A4Y8RN30_9HYPH</name>
<evidence type="ECO:0000313" key="1">
    <source>
        <dbReference type="EMBL" id="TFF25053.1"/>
    </source>
</evidence>
<comment type="caution">
    <text evidence="1">The sequence shown here is derived from an EMBL/GenBank/DDBJ whole genome shotgun (WGS) entry which is preliminary data.</text>
</comment>
<reference evidence="1 2" key="1">
    <citation type="submission" date="2019-03" db="EMBL/GenBank/DDBJ databases">
        <title>Jiella endophytica sp. nov., a novel endophytic bacterium isolated from root of Ficus microcarpa Linn. f.</title>
        <authorList>
            <person name="Tuo L."/>
        </authorList>
    </citation>
    <scope>NUCLEOTIDE SEQUENCE [LARGE SCALE GENOMIC DNA]</scope>
    <source>
        <strain evidence="1 2">CBS5Q-3</strain>
    </source>
</reference>
<sequence>MIVKITSSGGLPGMGIDKTIDGGRLPAAMQAKLQAAFDPAVLRRLEQATPHPGAADMHDYRVTVTDDSGAVHRFKLSEASMPAETLDLIDDL</sequence>
<dbReference type="EMBL" id="SOZD01000002">
    <property type="protein sequence ID" value="TFF25053.1"/>
    <property type="molecule type" value="Genomic_DNA"/>
</dbReference>
<dbReference type="InterPro" id="IPR049457">
    <property type="entry name" value="Emfourin"/>
</dbReference>
<organism evidence="1 2">
    <name type="scientific">Jiella endophytica</name>
    <dbReference type="NCBI Taxonomy" id="2558362"/>
    <lineage>
        <taxon>Bacteria</taxon>
        <taxon>Pseudomonadati</taxon>
        <taxon>Pseudomonadota</taxon>
        <taxon>Alphaproteobacteria</taxon>
        <taxon>Hyphomicrobiales</taxon>
        <taxon>Aurantimonadaceae</taxon>
        <taxon>Jiella</taxon>
    </lineage>
</organism>
<protein>
    <submittedName>
        <fullName evidence="1">Uncharacterized protein</fullName>
    </submittedName>
</protein>
<evidence type="ECO:0000313" key="2">
    <source>
        <dbReference type="Proteomes" id="UP000298179"/>
    </source>
</evidence>
<keyword evidence="2" id="KW-1185">Reference proteome</keyword>
<accession>A0A4Y8RN30</accession>
<dbReference type="Pfam" id="PF20242">
    <property type="entry name" value="Emfourin"/>
    <property type="match status" value="1"/>
</dbReference>
<dbReference type="RefSeq" id="WP_134761222.1">
    <property type="nucleotide sequence ID" value="NZ_SOZD01000002.1"/>
</dbReference>
<dbReference type="Proteomes" id="UP000298179">
    <property type="component" value="Unassembled WGS sequence"/>
</dbReference>
<proteinExistence type="predicted"/>
<gene>
    <name evidence="1" type="ORF">E3C22_06630</name>
</gene>
<dbReference type="AlphaFoldDB" id="A0A4Y8RN30"/>